<proteinExistence type="predicted"/>
<name>A0A1C7ML77_GRIFR</name>
<dbReference type="Proteomes" id="UP000092993">
    <property type="component" value="Unassembled WGS sequence"/>
</dbReference>
<comment type="caution">
    <text evidence="1">The sequence shown here is derived from an EMBL/GenBank/DDBJ whole genome shotgun (WGS) entry which is preliminary data.</text>
</comment>
<dbReference type="AlphaFoldDB" id="A0A1C7ML77"/>
<protein>
    <submittedName>
        <fullName evidence="1">Uncharacterized protein</fullName>
    </submittedName>
</protein>
<dbReference type="EMBL" id="LUGG01000002">
    <property type="protein sequence ID" value="OBZ77199.1"/>
    <property type="molecule type" value="Genomic_DNA"/>
</dbReference>
<reference evidence="1 2" key="1">
    <citation type="submission" date="2016-03" db="EMBL/GenBank/DDBJ databases">
        <title>Whole genome sequencing of Grifola frondosa 9006-11.</title>
        <authorList>
            <person name="Min B."/>
            <person name="Park H."/>
            <person name="Kim J.-G."/>
            <person name="Cho H."/>
            <person name="Oh Y.-L."/>
            <person name="Kong W.-S."/>
            <person name="Choi I.-G."/>
        </authorList>
    </citation>
    <scope>NUCLEOTIDE SEQUENCE [LARGE SCALE GENOMIC DNA]</scope>
    <source>
        <strain evidence="1 2">9006-11</strain>
    </source>
</reference>
<gene>
    <name evidence="1" type="ORF">A0H81_01624</name>
</gene>
<evidence type="ECO:0000313" key="1">
    <source>
        <dbReference type="EMBL" id="OBZ77199.1"/>
    </source>
</evidence>
<evidence type="ECO:0000313" key="2">
    <source>
        <dbReference type="Proteomes" id="UP000092993"/>
    </source>
</evidence>
<sequence length="163" mass="18153">MQLGIALYKLSKVESGVEAVFYHWALATYKERGATHAGLYELITPDRDGAKEVSARRDSRLATSAHIIGIVHLGPITELSEEHLHEWLSQQRADPQDYRLDGHKWTCATFCLRGIRDLIDTGLLNIDATDADLYYRVLQTGAVLEQHGRGRGGQVPTVDIVSD</sequence>
<accession>A0A1C7ML77</accession>
<organism evidence="1 2">
    <name type="scientific">Grifola frondosa</name>
    <name type="common">Maitake</name>
    <name type="synonym">Polyporus frondosus</name>
    <dbReference type="NCBI Taxonomy" id="5627"/>
    <lineage>
        <taxon>Eukaryota</taxon>
        <taxon>Fungi</taxon>
        <taxon>Dikarya</taxon>
        <taxon>Basidiomycota</taxon>
        <taxon>Agaricomycotina</taxon>
        <taxon>Agaricomycetes</taxon>
        <taxon>Polyporales</taxon>
        <taxon>Grifolaceae</taxon>
        <taxon>Grifola</taxon>
    </lineage>
</organism>
<keyword evidence="2" id="KW-1185">Reference proteome</keyword>